<dbReference type="Proteomes" id="UP001310386">
    <property type="component" value="Unassembled WGS sequence"/>
</dbReference>
<reference evidence="3" key="1">
    <citation type="submission" date="2023-12" db="EMBL/GenBank/DDBJ databases">
        <title>Fervidustalea candida gen. nov., sp. nov., a novel member of the family Paenibacillaceae isolated from a geothermal area.</title>
        <authorList>
            <person name="Li W.-J."/>
            <person name="Jiao J.-Y."/>
            <person name="Chen Y."/>
        </authorList>
    </citation>
    <scope>NUCLEOTIDE SEQUENCE</scope>
    <source>
        <strain evidence="3">SYSU GA230002</strain>
    </source>
</reference>
<dbReference type="SFLD" id="SFLDG01129">
    <property type="entry name" value="C1.5:_HAD__Beta-PGM__Phosphata"/>
    <property type="match status" value="1"/>
</dbReference>
<dbReference type="EMBL" id="JAYJLD010000001">
    <property type="protein sequence ID" value="MEB3100091.1"/>
    <property type="molecule type" value="Genomic_DNA"/>
</dbReference>
<comment type="caution">
    <text evidence="3">The sequence shown here is derived from an EMBL/GenBank/DDBJ whole genome shotgun (WGS) entry which is preliminary data.</text>
</comment>
<dbReference type="RefSeq" id="WP_371752206.1">
    <property type="nucleotide sequence ID" value="NZ_JAYJLD010000001.1"/>
</dbReference>
<protein>
    <submittedName>
        <fullName evidence="3">Haloacid dehalogenase type II</fullName>
    </submittedName>
</protein>
<proteinExistence type="inferred from homology"/>
<dbReference type="InterPro" id="IPR051540">
    <property type="entry name" value="S-2-haloacid_dehalogenase"/>
</dbReference>
<dbReference type="Gene3D" id="3.40.50.1000">
    <property type="entry name" value="HAD superfamily/HAD-like"/>
    <property type="match status" value="1"/>
</dbReference>
<organism evidence="3 4">
    <name type="scientific">Ferviditalea candida</name>
    <dbReference type="NCBI Taxonomy" id="3108399"/>
    <lineage>
        <taxon>Bacteria</taxon>
        <taxon>Bacillati</taxon>
        <taxon>Bacillota</taxon>
        <taxon>Bacilli</taxon>
        <taxon>Bacillales</taxon>
        <taxon>Paenibacillaceae</taxon>
        <taxon>Ferviditalea</taxon>
    </lineage>
</organism>
<comment type="similarity">
    <text evidence="1">Belongs to the HAD-like hydrolase superfamily. S-2-haloalkanoic acid dehalogenase family.</text>
</comment>
<dbReference type="Pfam" id="PF00702">
    <property type="entry name" value="Hydrolase"/>
    <property type="match status" value="1"/>
</dbReference>
<dbReference type="PANTHER" id="PTHR43316:SF3">
    <property type="entry name" value="HALOACID DEHALOGENASE, TYPE II (AFU_ORTHOLOGUE AFUA_2G07750)-RELATED"/>
    <property type="match status" value="1"/>
</dbReference>
<keyword evidence="2" id="KW-0378">Hydrolase</keyword>
<evidence type="ECO:0000313" key="3">
    <source>
        <dbReference type="EMBL" id="MEB3100091.1"/>
    </source>
</evidence>
<evidence type="ECO:0000313" key="4">
    <source>
        <dbReference type="Proteomes" id="UP001310386"/>
    </source>
</evidence>
<accession>A0ABU5ZC56</accession>
<keyword evidence="4" id="KW-1185">Reference proteome</keyword>
<dbReference type="NCBIfam" id="TIGR01428">
    <property type="entry name" value="HAD_type_II"/>
    <property type="match status" value="1"/>
</dbReference>
<sequence>MSSQSHSFKLICFDVYTALMNIEGSISPHLGRLLSIEQEHALSIFRLWRNTQWNYLLLNNSMNNGFLPYKTITMRALEYALQKFGAELDGSQKVEMVHYWSKLNPWPEVKEVLAEIKDRGYQIAILSNGDEDMLEAVAEHCGIKFDYIFSADKAEAYKPSPRIYELPLKQLGLSREEVLHVAGSPFDTMGAIAAGMVVAWSNRFNDFLIDAKYRPNYEMSSLNALLEIL</sequence>
<dbReference type="NCBIfam" id="TIGR01549">
    <property type="entry name" value="HAD-SF-IA-v1"/>
    <property type="match status" value="1"/>
</dbReference>
<evidence type="ECO:0000256" key="1">
    <source>
        <dbReference type="ARBA" id="ARBA00008106"/>
    </source>
</evidence>
<dbReference type="Gene3D" id="1.10.150.240">
    <property type="entry name" value="Putative phosphatase, domain 2"/>
    <property type="match status" value="1"/>
</dbReference>
<evidence type="ECO:0000256" key="2">
    <source>
        <dbReference type="ARBA" id="ARBA00022801"/>
    </source>
</evidence>
<dbReference type="PRINTS" id="PR00413">
    <property type="entry name" value="HADHALOGNASE"/>
</dbReference>
<dbReference type="InterPro" id="IPR006439">
    <property type="entry name" value="HAD-SF_hydro_IA"/>
</dbReference>
<dbReference type="SUPFAM" id="SSF56784">
    <property type="entry name" value="HAD-like"/>
    <property type="match status" value="1"/>
</dbReference>
<dbReference type="InterPro" id="IPR023198">
    <property type="entry name" value="PGP-like_dom2"/>
</dbReference>
<dbReference type="NCBIfam" id="TIGR01493">
    <property type="entry name" value="HAD-SF-IA-v2"/>
    <property type="match status" value="1"/>
</dbReference>
<dbReference type="PANTHER" id="PTHR43316">
    <property type="entry name" value="HYDROLASE, HALOACID DELAHOGENASE-RELATED"/>
    <property type="match status" value="1"/>
</dbReference>
<dbReference type="InterPro" id="IPR036412">
    <property type="entry name" value="HAD-like_sf"/>
</dbReference>
<gene>
    <name evidence="3" type="ORF">VF724_00215</name>
</gene>
<dbReference type="InterPro" id="IPR023214">
    <property type="entry name" value="HAD_sf"/>
</dbReference>
<dbReference type="InterPro" id="IPR006328">
    <property type="entry name" value="2-HAD"/>
</dbReference>
<dbReference type="SFLD" id="SFLDS00003">
    <property type="entry name" value="Haloacid_Dehalogenase"/>
    <property type="match status" value="1"/>
</dbReference>
<name>A0ABU5ZC56_9BACL</name>